<feature type="signal peptide" evidence="5">
    <location>
        <begin position="1"/>
        <end position="24"/>
    </location>
</feature>
<gene>
    <name evidence="7" type="ORF">ABIV_1680</name>
    <name evidence="8" type="ORF">CRV05_03795</name>
</gene>
<dbReference type="Proteomes" id="UP000289193">
    <property type="component" value="Unassembled WGS sequence"/>
</dbReference>
<evidence type="ECO:0000313" key="9">
    <source>
        <dbReference type="Proteomes" id="UP000253850"/>
    </source>
</evidence>
<keyword evidence="3 4" id="KW-0408">Iron</keyword>
<protein>
    <submittedName>
        <fullName evidence="7 8">Cytochrome C</fullName>
    </submittedName>
</protein>
<evidence type="ECO:0000256" key="2">
    <source>
        <dbReference type="ARBA" id="ARBA00022723"/>
    </source>
</evidence>
<dbReference type="EMBL" id="PDKM01000002">
    <property type="protein sequence ID" value="RXK10406.1"/>
    <property type="molecule type" value="Genomic_DNA"/>
</dbReference>
<dbReference type="KEGG" id="hbv:ABIV_1680"/>
<dbReference type="EMBL" id="CP031217">
    <property type="protein sequence ID" value="AXH12670.1"/>
    <property type="molecule type" value="Genomic_DNA"/>
</dbReference>
<evidence type="ECO:0000313" key="8">
    <source>
        <dbReference type="EMBL" id="RXK10406.1"/>
    </source>
</evidence>
<accession>A0AAX2ACE1</accession>
<dbReference type="GO" id="GO:0009055">
    <property type="term" value="F:electron transfer activity"/>
    <property type="evidence" value="ECO:0007669"/>
    <property type="project" value="InterPro"/>
</dbReference>
<dbReference type="Pfam" id="PF13442">
    <property type="entry name" value="Cytochrome_CBB3"/>
    <property type="match status" value="1"/>
</dbReference>
<sequence>MNLINNKTVKQIVFALLSTSSLFAQTNLDSQLKESAEKVFKTYCWGCHHQTSIAFGPSFKEIANKREKGEIMGYIASPLSLYKEQGYKRSVMPSFANHLSAKELDVIADYIISFKEDK</sequence>
<dbReference type="Proteomes" id="UP000253850">
    <property type="component" value="Chromosome"/>
</dbReference>
<evidence type="ECO:0000256" key="4">
    <source>
        <dbReference type="PROSITE-ProRule" id="PRU00433"/>
    </source>
</evidence>
<name>A0AAX2ACE1_9BACT</name>
<proteinExistence type="predicted"/>
<reference evidence="7 9" key="2">
    <citation type="submission" date="2018-07" db="EMBL/GenBank/DDBJ databases">
        <title>Complete genome of the Arcobacter bivalviorum type strain LMG 26154.</title>
        <authorList>
            <person name="Miller W.G."/>
            <person name="Yee E."/>
            <person name="Bono J.L."/>
        </authorList>
    </citation>
    <scope>NUCLEOTIDE SEQUENCE [LARGE SCALE GENOMIC DNA]</scope>
    <source>
        <strain evidence="7 9">LMG 26154</strain>
    </source>
</reference>
<dbReference type="InterPro" id="IPR036909">
    <property type="entry name" value="Cyt_c-like_dom_sf"/>
</dbReference>
<evidence type="ECO:0000313" key="10">
    <source>
        <dbReference type="Proteomes" id="UP000289193"/>
    </source>
</evidence>
<keyword evidence="10" id="KW-1185">Reference proteome</keyword>
<evidence type="ECO:0000256" key="1">
    <source>
        <dbReference type="ARBA" id="ARBA00022617"/>
    </source>
</evidence>
<dbReference type="SUPFAM" id="SSF46626">
    <property type="entry name" value="Cytochrome c"/>
    <property type="match status" value="1"/>
</dbReference>
<feature type="domain" description="Cytochrome c" evidence="6">
    <location>
        <begin position="31"/>
        <end position="115"/>
    </location>
</feature>
<evidence type="ECO:0000256" key="3">
    <source>
        <dbReference type="ARBA" id="ARBA00023004"/>
    </source>
</evidence>
<dbReference type="GO" id="GO:0020037">
    <property type="term" value="F:heme binding"/>
    <property type="evidence" value="ECO:0007669"/>
    <property type="project" value="InterPro"/>
</dbReference>
<dbReference type="AlphaFoldDB" id="A0AAX2ACE1"/>
<keyword evidence="5" id="KW-0732">Signal</keyword>
<feature type="chain" id="PRO_5044718543" evidence="5">
    <location>
        <begin position="25"/>
        <end position="118"/>
    </location>
</feature>
<dbReference type="Gene3D" id="1.10.760.10">
    <property type="entry name" value="Cytochrome c-like domain"/>
    <property type="match status" value="1"/>
</dbReference>
<evidence type="ECO:0000256" key="5">
    <source>
        <dbReference type="SAM" id="SignalP"/>
    </source>
</evidence>
<dbReference type="GO" id="GO:0046872">
    <property type="term" value="F:metal ion binding"/>
    <property type="evidence" value="ECO:0007669"/>
    <property type="project" value="UniProtKB-KW"/>
</dbReference>
<keyword evidence="2 4" id="KW-0479">Metal-binding</keyword>
<organism evidence="8 10">
    <name type="scientific">Halarcobacter bivalviorum</name>
    <dbReference type="NCBI Taxonomy" id="663364"/>
    <lineage>
        <taxon>Bacteria</taxon>
        <taxon>Pseudomonadati</taxon>
        <taxon>Campylobacterota</taxon>
        <taxon>Epsilonproteobacteria</taxon>
        <taxon>Campylobacterales</taxon>
        <taxon>Arcobacteraceae</taxon>
        <taxon>Halarcobacter</taxon>
    </lineage>
</organism>
<evidence type="ECO:0000313" key="7">
    <source>
        <dbReference type="EMBL" id="AXH12670.1"/>
    </source>
</evidence>
<dbReference type="PROSITE" id="PS51007">
    <property type="entry name" value="CYTC"/>
    <property type="match status" value="1"/>
</dbReference>
<dbReference type="InterPro" id="IPR009056">
    <property type="entry name" value="Cyt_c-like_dom"/>
</dbReference>
<dbReference type="RefSeq" id="WP_114839496.1">
    <property type="nucleotide sequence ID" value="NZ_CP031217.1"/>
</dbReference>
<evidence type="ECO:0000259" key="6">
    <source>
        <dbReference type="PROSITE" id="PS51007"/>
    </source>
</evidence>
<keyword evidence="1 4" id="KW-0349">Heme</keyword>
<reference evidence="8 10" key="1">
    <citation type="submission" date="2017-10" db="EMBL/GenBank/DDBJ databases">
        <title>Genomics of the genus Arcobacter.</title>
        <authorList>
            <person name="Perez-Cataluna A."/>
            <person name="Figueras M.J."/>
        </authorList>
    </citation>
    <scope>NUCLEOTIDE SEQUENCE [LARGE SCALE GENOMIC DNA]</scope>
    <source>
        <strain evidence="8 10">CECT 7835</strain>
    </source>
</reference>